<comment type="caution">
    <text evidence="1">The sequence shown here is derived from an EMBL/GenBank/DDBJ whole genome shotgun (WGS) entry which is preliminary data.</text>
</comment>
<reference evidence="1" key="2">
    <citation type="submission" date="2023-10" db="EMBL/GenBank/DDBJ databases">
        <title>Analysis of Resistance Genes of Carbapenem-resistant Providencia rettgeri.</title>
        <authorList>
            <person name="Liu M."/>
        </authorList>
    </citation>
    <scope>NUCLEOTIDE SEQUENCE</scope>
    <source>
        <strain evidence="1">QITACRE101</strain>
    </source>
</reference>
<proteinExistence type="predicted"/>
<reference evidence="1" key="1">
    <citation type="submission" date="2023-04" db="EMBL/GenBank/DDBJ databases">
        <authorList>
            <person name="Li W."/>
        </authorList>
    </citation>
    <scope>NUCLEOTIDE SEQUENCE</scope>
    <source>
        <strain evidence="1">QITACRE101</strain>
    </source>
</reference>
<name>A0AB35L9A1_PRORE</name>
<evidence type="ECO:0000313" key="1">
    <source>
        <dbReference type="EMBL" id="MDH2304171.1"/>
    </source>
</evidence>
<protein>
    <submittedName>
        <fullName evidence="1">Uncharacterized protein</fullName>
    </submittedName>
</protein>
<accession>A0AB35L9A1</accession>
<dbReference type="Proteomes" id="UP001162044">
    <property type="component" value="Unassembled WGS sequence"/>
</dbReference>
<dbReference type="AlphaFoldDB" id="A0AB35L9A1"/>
<dbReference type="RefSeq" id="WP_155242205.1">
    <property type="nucleotide sequence ID" value="NZ_ABEXOE020000009.1"/>
</dbReference>
<organism evidence="1 2">
    <name type="scientific">Providencia rettgeri</name>
    <dbReference type="NCBI Taxonomy" id="587"/>
    <lineage>
        <taxon>Bacteria</taxon>
        <taxon>Pseudomonadati</taxon>
        <taxon>Pseudomonadota</taxon>
        <taxon>Gammaproteobacteria</taxon>
        <taxon>Enterobacterales</taxon>
        <taxon>Morganellaceae</taxon>
        <taxon>Providencia</taxon>
    </lineage>
</organism>
<sequence>MTKYGGTMPATDPIELVSSLLTSTIKMVITPTEYFFQSGTIGDAIYMSLLFLN</sequence>
<evidence type="ECO:0000313" key="2">
    <source>
        <dbReference type="Proteomes" id="UP001162044"/>
    </source>
</evidence>
<dbReference type="EMBL" id="JARVQW010000001">
    <property type="protein sequence ID" value="MDH2304171.1"/>
    <property type="molecule type" value="Genomic_DNA"/>
</dbReference>
<gene>
    <name evidence="1" type="ORF">QDQ51_01905</name>
</gene>